<accession>D5GG19</accession>
<keyword evidence="12" id="KW-1185">Reference proteome</keyword>
<evidence type="ECO:0000256" key="8">
    <source>
        <dbReference type="ARBA" id="ARBA00022801"/>
    </source>
</evidence>
<dbReference type="eggNOG" id="KOG1097">
    <property type="taxonomic scope" value="Eukaryota"/>
</dbReference>
<evidence type="ECO:0000256" key="1">
    <source>
        <dbReference type="ARBA" id="ARBA00001947"/>
    </source>
</evidence>
<dbReference type="GO" id="GO:0005576">
    <property type="term" value="C:extracellular region"/>
    <property type="evidence" value="ECO:0007669"/>
    <property type="project" value="UniProtKB-SubCell"/>
</dbReference>
<keyword evidence="5" id="KW-0964">Secreted</keyword>
<dbReference type="PANTHER" id="PTHR11409:SF39">
    <property type="entry name" value="ADENOSINE DEAMINASE 2"/>
    <property type="match status" value="1"/>
</dbReference>
<comment type="cofactor">
    <cofactor evidence="1">
        <name>Zn(2+)</name>
        <dbReference type="ChEBI" id="CHEBI:29105"/>
    </cofactor>
</comment>
<dbReference type="Gene3D" id="3.20.20.140">
    <property type="entry name" value="Metal-dependent hydrolases"/>
    <property type="match status" value="1"/>
</dbReference>
<dbReference type="Proteomes" id="UP000006911">
    <property type="component" value="Unassembled WGS sequence"/>
</dbReference>
<dbReference type="STRING" id="656061.D5GG19"/>
<dbReference type="HOGENOM" id="CLU_022829_2_1_1"/>
<feature type="domain" description="Adenosine deaminase" evidence="10">
    <location>
        <begin position="217"/>
        <end position="508"/>
    </location>
</feature>
<dbReference type="EC" id="3.5.4.4" evidence="4"/>
<dbReference type="SUPFAM" id="SSF51556">
    <property type="entry name" value="Metallo-dependent hydrolases"/>
    <property type="match status" value="1"/>
</dbReference>
<dbReference type="RefSeq" id="XP_002839271.1">
    <property type="nucleotide sequence ID" value="XM_002839225.1"/>
</dbReference>
<dbReference type="GO" id="GO:0006154">
    <property type="term" value="P:adenosine catabolic process"/>
    <property type="evidence" value="ECO:0007669"/>
    <property type="project" value="TreeGrafter"/>
</dbReference>
<proteinExistence type="inferred from homology"/>
<organism evidence="11 12">
    <name type="scientific">Tuber melanosporum (strain Mel28)</name>
    <name type="common">Perigord black truffle</name>
    <dbReference type="NCBI Taxonomy" id="656061"/>
    <lineage>
        <taxon>Eukaryota</taxon>
        <taxon>Fungi</taxon>
        <taxon>Dikarya</taxon>
        <taxon>Ascomycota</taxon>
        <taxon>Pezizomycotina</taxon>
        <taxon>Pezizomycetes</taxon>
        <taxon>Pezizales</taxon>
        <taxon>Tuberaceae</taxon>
        <taxon>Tuber</taxon>
    </lineage>
</organism>
<comment type="catalytic activity">
    <reaction evidence="9">
        <text>adenosine + H2O + H(+) = inosine + NH4(+)</text>
        <dbReference type="Rhea" id="RHEA:24408"/>
        <dbReference type="ChEBI" id="CHEBI:15377"/>
        <dbReference type="ChEBI" id="CHEBI:15378"/>
        <dbReference type="ChEBI" id="CHEBI:16335"/>
        <dbReference type="ChEBI" id="CHEBI:17596"/>
        <dbReference type="ChEBI" id="CHEBI:28938"/>
        <dbReference type="EC" id="3.5.4.4"/>
    </reaction>
</comment>
<protein>
    <recommendedName>
        <fullName evidence="4">adenosine deaminase</fullName>
        <ecNumber evidence="4">3.5.4.4</ecNumber>
    </recommendedName>
</protein>
<sequence length="562" mass="63568">MDKQISEHLEKREALVTKEKEFRHDHKFRKSLSTTAKRAAAIVSRIRQHEAETVWTKETVEEEGDIYPGMMFTLARDRMETTELWKIVKKMPKGCLLHAHLEAMVDMDWLFGVALSTPGIHIYSDIPLTTPKALEKANIRFTYSPTTPRVAGGLYSSQYEPGSLIPATEVADSFPANLLLNEPLGKQTSREGFLKWIIRRTTITAEESLKHHEGINMIWAKFQSIFLVIQGIIFYEPIYRQFVRHILDHLHQDGVLWVELRAAFLMTFKAAKTGATLPRSDVAKVFSEVVEAYKASPEGTGFWGARMIWTSIRRFDQETIIAGMKECVETKKLYPGVIAGFDLVGQEDLGRTHLEMLPEILWFKEYCKQQRLDIPFFFHAGETLGDGNGSDGNLFDVILLGTKRIGHAFSLHKHPHLISLVKQNNICVEVCPISNEMLRLTSSILSHSLPAMLAHGVPVSLNNDDPGILGQKTTASMTHDYWQVLQAFDNVGLEGLGDLALTGVKFAAFEGGDVGVMEGPRVQRMEEWWERWEVFCEWVVAEFGHWEGKVGLATNTVEKSGW</sequence>
<keyword evidence="8" id="KW-0378">Hydrolase</keyword>
<evidence type="ECO:0000256" key="3">
    <source>
        <dbReference type="ARBA" id="ARBA00006083"/>
    </source>
</evidence>
<dbReference type="AlphaFoldDB" id="D5GG19"/>
<evidence type="ECO:0000313" key="11">
    <source>
        <dbReference type="EMBL" id="CAZ83462.1"/>
    </source>
</evidence>
<evidence type="ECO:0000256" key="6">
    <source>
        <dbReference type="ARBA" id="ARBA00022723"/>
    </source>
</evidence>
<dbReference type="InterPro" id="IPR032466">
    <property type="entry name" value="Metal_Hydrolase"/>
</dbReference>
<evidence type="ECO:0000256" key="4">
    <source>
        <dbReference type="ARBA" id="ARBA00012784"/>
    </source>
</evidence>
<keyword evidence="6" id="KW-0479">Metal-binding</keyword>
<keyword evidence="7" id="KW-0732">Signal</keyword>
<dbReference type="GeneID" id="9181807"/>
<reference evidence="11 12" key="1">
    <citation type="journal article" date="2010" name="Nature">
        <title>Perigord black truffle genome uncovers evolutionary origins and mechanisms of symbiosis.</title>
        <authorList>
            <person name="Martin F."/>
            <person name="Kohler A."/>
            <person name="Murat C."/>
            <person name="Balestrini R."/>
            <person name="Coutinho P.M."/>
            <person name="Jaillon O."/>
            <person name="Montanini B."/>
            <person name="Morin E."/>
            <person name="Noel B."/>
            <person name="Percudani R."/>
            <person name="Porcel B."/>
            <person name="Rubini A."/>
            <person name="Amicucci A."/>
            <person name="Amselem J."/>
            <person name="Anthouard V."/>
            <person name="Arcioni S."/>
            <person name="Artiguenave F."/>
            <person name="Aury J.M."/>
            <person name="Ballario P."/>
            <person name="Bolchi A."/>
            <person name="Brenna A."/>
            <person name="Brun A."/>
            <person name="Buee M."/>
            <person name="Cantarel B."/>
            <person name="Chevalier G."/>
            <person name="Couloux A."/>
            <person name="Da Silva C."/>
            <person name="Denoeud F."/>
            <person name="Duplessis S."/>
            <person name="Ghignone S."/>
            <person name="Hilselberger B."/>
            <person name="Iotti M."/>
            <person name="Marcais B."/>
            <person name="Mello A."/>
            <person name="Miranda M."/>
            <person name="Pacioni G."/>
            <person name="Quesneville H."/>
            <person name="Riccioni C."/>
            <person name="Ruotolo R."/>
            <person name="Splivallo R."/>
            <person name="Stocchi V."/>
            <person name="Tisserant E."/>
            <person name="Viscomi A.R."/>
            <person name="Zambonelli A."/>
            <person name="Zampieri E."/>
            <person name="Henrissat B."/>
            <person name="Lebrun M.H."/>
            <person name="Paolocci F."/>
            <person name="Bonfante P."/>
            <person name="Ottonello S."/>
            <person name="Wincker P."/>
        </authorList>
    </citation>
    <scope>NUCLEOTIDE SEQUENCE [LARGE SCALE GENOMIC DNA]</scope>
    <source>
        <strain evidence="11 12">Mel28</strain>
    </source>
</reference>
<name>D5GG19_TUBMM</name>
<evidence type="ECO:0000259" key="10">
    <source>
        <dbReference type="Pfam" id="PF00962"/>
    </source>
</evidence>
<dbReference type="InterPro" id="IPR001365">
    <property type="entry name" value="A_deaminase_dom"/>
</dbReference>
<dbReference type="FunFam" id="3.20.20.140:FF:000017">
    <property type="entry name" value="Adenosine deaminase 2"/>
    <property type="match status" value="1"/>
</dbReference>
<dbReference type="InterPro" id="IPR006330">
    <property type="entry name" value="Ado/ade_deaminase"/>
</dbReference>
<dbReference type="InParanoid" id="D5GG19"/>
<dbReference type="GO" id="GO:0046103">
    <property type="term" value="P:inosine biosynthetic process"/>
    <property type="evidence" value="ECO:0007669"/>
    <property type="project" value="TreeGrafter"/>
</dbReference>
<dbReference type="OMA" id="FQACFGP"/>
<dbReference type="GO" id="GO:0004000">
    <property type="term" value="F:adenosine deaminase activity"/>
    <property type="evidence" value="ECO:0007669"/>
    <property type="project" value="TreeGrafter"/>
</dbReference>
<evidence type="ECO:0000256" key="7">
    <source>
        <dbReference type="ARBA" id="ARBA00022729"/>
    </source>
</evidence>
<dbReference type="PANTHER" id="PTHR11409">
    <property type="entry name" value="ADENOSINE DEAMINASE"/>
    <property type="match status" value="1"/>
</dbReference>
<evidence type="ECO:0000313" key="12">
    <source>
        <dbReference type="Proteomes" id="UP000006911"/>
    </source>
</evidence>
<dbReference type="GO" id="GO:0046872">
    <property type="term" value="F:metal ion binding"/>
    <property type="evidence" value="ECO:0007669"/>
    <property type="project" value="UniProtKB-KW"/>
</dbReference>
<dbReference type="Pfam" id="PF00962">
    <property type="entry name" value="A_deaminase"/>
    <property type="match status" value="1"/>
</dbReference>
<dbReference type="KEGG" id="tml:GSTUM_00007159001"/>
<comment type="subcellular location">
    <subcellularLocation>
        <location evidence="2">Secreted</location>
    </subcellularLocation>
</comment>
<evidence type="ECO:0000256" key="2">
    <source>
        <dbReference type="ARBA" id="ARBA00004613"/>
    </source>
</evidence>
<comment type="similarity">
    <text evidence="3">Belongs to the metallo-dependent hydrolases superfamily. Adenosine and AMP deaminases family. ADGF subfamily.</text>
</comment>
<gene>
    <name evidence="11" type="ORF">GSTUM_00007159001</name>
</gene>
<dbReference type="EMBL" id="FN430231">
    <property type="protein sequence ID" value="CAZ83462.1"/>
    <property type="molecule type" value="Genomic_DNA"/>
</dbReference>
<evidence type="ECO:0000256" key="5">
    <source>
        <dbReference type="ARBA" id="ARBA00022525"/>
    </source>
</evidence>
<evidence type="ECO:0000256" key="9">
    <source>
        <dbReference type="ARBA" id="ARBA00047764"/>
    </source>
</evidence>